<evidence type="ECO:0000313" key="2">
    <source>
        <dbReference type="Proteomes" id="UP000322521"/>
    </source>
</evidence>
<dbReference type="EMBL" id="VXJS01000017">
    <property type="protein sequence ID" value="KAA8666710.1"/>
    <property type="molecule type" value="Genomic_DNA"/>
</dbReference>
<dbReference type="RefSeq" id="WP_086712136.1">
    <property type="nucleotide sequence ID" value="NZ_AP025493.1"/>
</dbReference>
<comment type="caution">
    <text evidence="1">The sequence shown here is derived from an EMBL/GenBank/DDBJ whole genome shotgun (WGS) entry which is preliminary data.</text>
</comment>
<dbReference type="AlphaFoldDB" id="A0A5M9N6Q2"/>
<evidence type="ECO:0008006" key="3">
    <source>
        <dbReference type="Google" id="ProtNLM"/>
    </source>
</evidence>
<keyword evidence="2" id="KW-1185">Reference proteome</keyword>
<accession>A0A5M9N6Q2</accession>
<sequence length="102" mass="11028">MYQTVQIQKTGDFAQLGYSHYLSPFLSVDVNYRHTATNNGSISSTNDGVSSKYESYGAGLKIQRGLGGLEVYGVGRASYINSEVTRWSVADNAVKTTSDSSC</sequence>
<organism evidence="1 2">
    <name type="scientific">Vibrio gigantis</name>
    <dbReference type="NCBI Taxonomy" id="296199"/>
    <lineage>
        <taxon>Bacteria</taxon>
        <taxon>Pseudomonadati</taxon>
        <taxon>Pseudomonadota</taxon>
        <taxon>Gammaproteobacteria</taxon>
        <taxon>Vibrionales</taxon>
        <taxon>Vibrionaceae</taxon>
        <taxon>Vibrio</taxon>
    </lineage>
</organism>
<dbReference type="InterPro" id="IPR011250">
    <property type="entry name" value="OMP/PagP_B-barrel"/>
</dbReference>
<gene>
    <name evidence="1" type="ORF">F4W18_22505</name>
</gene>
<proteinExistence type="predicted"/>
<evidence type="ECO:0000313" key="1">
    <source>
        <dbReference type="EMBL" id="KAA8666710.1"/>
    </source>
</evidence>
<dbReference type="Proteomes" id="UP000322521">
    <property type="component" value="Unassembled WGS sequence"/>
</dbReference>
<dbReference type="OrthoDB" id="5880539at2"/>
<protein>
    <recommendedName>
        <fullName evidence="3">Autotransporter outer membrane beta-barrel domain-containing protein</fullName>
    </recommendedName>
</protein>
<reference evidence="1 2" key="1">
    <citation type="submission" date="2019-09" db="EMBL/GenBank/DDBJ databases">
        <title>Draft genome sequence of various Type strains from the CCUG.</title>
        <authorList>
            <person name="Pineiro-Iglesias B."/>
            <person name="Tunovic T."/>
            <person name="Unosson C."/>
            <person name="Inganas E."/>
            <person name="Ohlen M."/>
            <person name="Cardew S."/>
            <person name="Jensie-Markopoulos S."/>
            <person name="Salva-Serra F."/>
            <person name="Jaen-Luchoro D."/>
            <person name="Karlsson R."/>
            <person name="Svensson-Stadler L."/>
            <person name="Chun J."/>
            <person name="Moore E."/>
        </authorList>
    </citation>
    <scope>NUCLEOTIDE SEQUENCE [LARGE SCALE GENOMIC DNA]</scope>
    <source>
        <strain evidence="1 2">CCUG 56969T</strain>
    </source>
</reference>
<name>A0A5M9N6Q2_9VIBR</name>
<dbReference type="SUPFAM" id="SSF56925">
    <property type="entry name" value="OMPA-like"/>
    <property type="match status" value="1"/>
</dbReference>